<dbReference type="NCBIfam" id="TIGR02188">
    <property type="entry name" value="Ac_CoA_lig_AcsA"/>
    <property type="match status" value="1"/>
</dbReference>
<dbReference type="SUPFAM" id="SSF56801">
    <property type="entry name" value="Acetyl-CoA synthetase-like"/>
    <property type="match status" value="1"/>
</dbReference>
<evidence type="ECO:0000256" key="1">
    <source>
        <dbReference type="ARBA" id="ARBA00006432"/>
    </source>
</evidence>
<dbReference type="Gene3D" id="3.40.50.12780">
    <property type="entry name" value="N-terminal domain of ligase-like"/>
    <property type="match status" value="1"/>
</dbReference>
<reference evidence="10" key="1">
    <citation type="submission" date="2022-11" db="EMBL/GenBank/DDBJ databases">
        <authorList>
            <person name="Graham C."/>
            <person name="Newman J.D."/>
        </authorList>
    </citation>
    <scope>NUCLEOTIDE SEQUENCE</scope>
    <source>
        <strain evidence="10">DSM 19486</strain>
    </source>
</reference>
<dbReference type="Pfam" id="PF16177">
    <property type="entry name" value="ACAS_N"/>
    <property type="match status" value="1"/>
</dbReference>
<dbReference type="GO" id="GO:0005524">
    <property type="term" value="F:ATP binding"/>
    <property type="evidence" value="ECO:0007669"/>
    <property type="project" value="UniProtKB-KW"/>
</dbReference>
<dbReference type="Proteomes" id="UP001142592">
    <property type="component" value="Unassembled WGS sequence"/>
</dbReference>
<evidence type="ECO:0000259" key="8">
    <source>
        <dbReference type="Pfam" id="PF13193"/>
    </source>
</evidence>
<comment type="caution">
    <text evidence="10">The sequence shown here is derived from an EMBL/GenBank/DDBJ whole genome shotgun (WGS) entry which is preliminary data.</text>
</comment>
<dbReference type="InterPro" id="IPR011904">
    <property type="entry name" value="Ac_CoA_lig"/>
</dbReference>
<evidence type="ECO:0000313" key="11">
    <source>
        <dbReference type="Proteomes" id="UP001142592"/>
    </source>
</evidence>
<feature type="domain" description="Acetyl-coenzyme A synthetase N-terminal" evidence="9">
    <location>
        <begin position="9"/>
        <end position="64"/>
    </location>
</feature>
<proteinExistence type="inferred from homology"/>
<dbReference type="NCBIfam" id="NF001208">
    <property type="entry name" value="PRK00174.1"/>
    <property type="match status" value="1"/>
</dbReference>
<sequence>MQITSFKQYEEDYKKSIENPEQFWGEVAQNFQWRKPWFKVLSWNFNEPDIKWFEGAKLNITENCLDRHLEKNGDKPAIIWEPNNPEEESVTLTYKMLHERVCRFANVLKRNGAKKGDRICIYMPMVPELAIAVLACARIGAVHSVIFGGFSAKSIADRINDSQCKLVITADGAYRGNKQIPLKDVIDDALIGCPTVEKCIVLTHVRTPVSMLKGRDVWWEDEVKHVNDICEAEEMDAEDMLFILYTSGSTGKPKGIVHTCGGYMVYAGYTFTNVFNYQPGEVYFCTADIGWITGHSYIVYGPLSQGATSVLFEGIPTYPDASRFWDIVEKHNVNTLYTAPTAIRSLMSFGDDPLNGKDLSSIRVLGSVGEPINEEAWHWFDEKIGHGKAPIVDTWWQTETGGIMISPIATVTPTKPSYATLPLPGIQPILVDENGKEIEGNGVSGNLCIKFPWPGMLRTTYGDHERCKQTYFSTYENLYFTGDGCLRDEDGYYRITGRVDDVLNVSGHRIGTAEVENAINMHAGVVESAVVGYPHDVKGQGIYAFVINPEMHGEEELTKKDILQTVTRVIGAIAKPDKILFVSGLPKTRSGKIMRRILRKIAEGDTSNLGDTSTLLDPAVVEQIIEASKTLK</sequence>
<dbReference type="CDD" id="cd05966">
    <property type="entry name" value="ACS"/>
    <property type="match status" value="1"/>
</dbReference>
<dbReference type="Pfam" id="PF00501">
    <property type="entry name" value="AMP-binding"/>
    <property type="match status" value="1"/>
</dbReference>
<dbReference type="EC" id="6.2.1.1" evidence="6"/>
<dbReference type="InterPro" id="IPR025110">
    <property type="entry name" value="AMP-bd_C"/>
</dbReference>
<dbReference type="AlphaFoldDB" id="A0A9X3DDJ7"/>
<name>A0A9X3DDJ7_9SPHI</name>
<evidence type="ECO:0000256" key="2">
    <source>
        <dbReference type="ARBA" id="ARBA00022598"/>
    </source>
</evidence>
<protein>
    <recommendedName>
        <fullName evidence="6">Acetate--CoA ligase</fullName>
        <ecNumber evidence="6">6.2.1.1</ecNumber>
    </recommendedName>
</protein>
<comment type="similarity">
    <text evidence="1">Belongs to the ATP-dependent AMP-binding enzyme family.</text>
</comment>
<dbReference type="GO" id="GO:0016208">
    <property type="term" value="F:AMP binding"/>
    <property type="evidence" value="ECO:0007669"/>
    <property type="project" value="InterPro"/>
</dbReference>
<organism evidence="10 11">
    <name type="scientific">Pedobacter agri</name>
    <dbReference type="NCBI Taxonomy" id="454586"/>
    <lineage>
        <taxon>Bacteria</taxon>
        <taxon>Pseudomonadati</taxon>
        <taxon>Bacteroidota</taxon>
        <taxon>Sphingobacteriia</taxon>
        <taxon>Sphingobacteriales</taxon>
        <taxon>Sphingobacteriaceae</taxon>
        <taxon>Pedobacter</taxon>
    </lineage>
</organism>
<dbReference type="Gene3D" id="3.30.300.30">
    <property type="match status" value="1"/>
</dbReference>
<dbReference type="Pfam" id="PF13193">
    <property type="entry name" value="AMP-binding_C"/>
    <property type="match status" value="1"/>
</dbReference>
<dbReference type="PANTHER" id="PTHR24095">
    <property type="entry name" value="ACETYL-COENZYME A SYNTHETASE"/>
    <property type="match status" value="1"/>
</dbReference>
<dbReference type="InterPro" id="IPR042099">
    <property type="entry name" value="ANL_N_sf"/>
</dbReference>
<evidence type="ECO:0000256" key="4">
    <source>
        <dbReference type="ARBA" id="ARBA00022840"/>
    </source>
</evidence>
<evidence type="ECO:0000256" key="5">
    <source>
        <dbReference type="ARBA" id="ARBA00022990"/>
    </source>
</evidence>
<keyword evidence="3" id="KW-0547">Nucleotide-binding</keyword>
<evidence type="ECO:0000256" key="3">
    <source>
        <dbReference type="ARBA" id="ARBA00022741"/>
    </source>
</evidence>
<feature type="domain" description="AMP-binding enzyme C-terminal" evidence="8">
    <location>
        <begin position="514"/>
        <end position="592"/>
    </location>
</feature>
<keyword evidence="2 10" id="KW-0436">Ligase</keyword>
<dbReference type="InterPro" id="IPR045851">
    <property type="entry name" value="AMP-bd_C_sf"/>
</dbReference>
<dbReference type="FunFam" id="3.40.50.12780:FF:000001">
    <property type="entry name" value="Acetyl-coenzyme A synthetase"/>
    <property type="match status" value="1"/>
</dbReference>
<evidence type="ECO:0000313" key="10">
    <source>
        <dbReference type="EMBL" id="MCX3263868.1"/>
    </source>
</evidence>
<dbReference type="InterPro" id="IPR000873">
    <property type="entry name" value="AMP-dep_synth/lig_dom"/>
</dbReference>
<dbReference type="PROSITE" id="PS00455">
    <property type="entry name" value="AMP_BINDING"/>
    <property type="match status" value="1"/>
</dbReference>
<accession>A0A9X3DDJ7</accession>
<evidence type="ECO:0000256" key="6">
    <source>
        <dbReference type="NCBIfam" id="TIGR02188"/>
    </source>
</evidence>
<gene>
    <name evidence="10" type="primary">acs</name>
    <name evidence="10" type="ORF">OQZ29_03880</name>
</gene>
<evidence type="ECO:0000259" key="9">
    <source>
        <dbReference type="Pfam" id="PF16177"/>
    </source>
</evidence>
<feature type="domain" description="AMP-dependent synthetase/ligase" evidence="7">
    <location>
        <begin position="66"/>
        <end position="452"/>
    </location>
</feature>
<dbReference type="GO" id="GO:0019427">
    <property type="term" value="P:acetyl-CoA biosynthetic process from acetate"/>
    <property type="evidence" value="ECO:0007669"/>
    <property type="project" value="UniProtKB-UniRule"/>
</dbReference>
<keyword evidence="5" id="KW-0007">Acetylation</keyword>
<dbReference type="RefSeq" id="WP_010599804.1">
    <property type="nucleotide sequence ID" value="NZ_JAPJUH010000001.1"/>
</dbReference>
<dbReference type="InterPro" id="IPR020845">
    <property type="entry name" value="AMP-binding_CS"/>
</dbReference>
<keyword evidence="4" id="KW-0067">ATP-binding</keyword>
<keyword evidence="11" id="KW-1185">Reference proteome</keyword>
<dbReference type="GO" id="GO:0003987">
    <property type="term" value="F:acetate-CoA ligase activity"/>
    <property type="evidence" value="ECO:0007669"/>
    <property type="project" value="UniProtKB-UniRule"/>
</dbReference>
<dbReference type="PANTHER" id="PTHR24095:SF14">
    <property type="entry name" value="ACETYL-COENZYME A SYNTHETASE 1"/>
    <property type="match status" value="1"/>
</dbReference>
<dbReference type="InterPro" id="IPR032387">
    <property type="entry name" value="ACAS_N"/>
</dbReference>
<evidence type="ECO:0000259" key="7">
    <source>
        <dbReference type="Pfam" id="PF00501"/>
    </source>
</evidence>
<dbReference type="EMBL" id="JAPJUH010000001">
    <property type="protein sequence ID" value="MCX3263868.1"/>
    <property type="molecule type" value="Genomic_DNA"/>
</dbReference>